<evidence type="ECO:0000256" key="9">
    <source>
        <dbReference type="ARBA" id="ARBA00023065"/>
    </source>
</evidence>
<evidence type="ECO:0000256" key="6">
    <source>
        <dbReference type="ARBA" id="ARBA00022692"/>
    </source>
</evidence>
<dbReference type="EMBL" id="MW465303">
    <property type="protein sequence ID" value="QRV62653.1"/>
    <property type="molecule type" value="Genomic_DNA"/>
</dbReference>
<evidence type="ECO:0000256" key="10">
    <source>
        <dbReference type="ARBA" id="ARBA00023128"/>
    </source>
</evidence>
<organism evidence="14">
    <name type="scientific">Stictonectes samai</name>
    <dbReference type="NCBI Taxonomy" id="224507"/>
    <lineage>
        <taxon>Eukaryota</taxon>
        <taxon>Metazoa</taxon>
        <taxon>Ecdysozoa</taxon>
        <taxon>Arthropoda</taxon>
        <taxon>Hexapoda</taxon>
        <taxon>Insecta</taxon>
        <taxon>Pterygota</taxon>
        <taxon>Neoptera</taxon>
        <taxon>Endopterygota</taxon>
        <taxon>Coleoptera</taxon>
        <taxon>Adephaga</taxon>
        <taxon>Dytiscoidea</taxon>
        <taxon>Dytiscidae</taxon>
        <taxon>Hydroporinae</taxon>
        <taxon>Hydroporini</taxon>
        <taxon>Stictonectes</taxon>
    </lineage>
</organism>
<dbReference type="GO" id="GO:0031966">
    <property type="term" value="C:mitochondrial membrane"/>
    <property type="evidence" value="ECO:0007669"/>
    <property type="project" value="UniProtKB-SubCell"/>
</dbReference>
<keyword evidence="5 12" id="KW-0138">CF(0)</keyword>
<reference evidence="14" key="1">
    <citation type="journal article" date="2021" name="Mol. Phylogenet. Evol.">
        <title>Habitat preference and diversification rates in a speciose lineage of diving beetles.</title>
        <authorList>
            <person name="Villastrigo A."/>
            <person name="Abellan P."/>
            <person name="Ribera I."/>
        </authorList>
    </citation>
    <scope>NUCLEOTIDE SEQUENCE</scope>
</reference>
<evidence type="ECO:0000256" key="7">
    <source>
        <dbReference type="ARBA" id="ARBA00022781"/>
    </source>
</evidence>
<evidence type="ECO:0000313" key="14">
    <source>
        <dbReference type="EMBL" id="QRV62653.1"/>
    </source>
</evidence>
<evidence type="ECO:0000256" key="13">
    <source>
        <dbReference type="SAM" id="Phobius"/>
    </source>
</evidence>
<feature type="transmembrane region" description="Helical" evidence="13">
    <location>
        <begin position="12"/>
        <end position="32"/>
    </location>
</feature>
<evidence type="ECO:0000256" key="11">
    <source>
        <dbReference type="ARBA" id="ARBA00023136"/>
    </source>
</evidence>
<keyword evidence="6 12" id="KW-0812">Transmembrane</keyword>
<geneLocation type="mitochondrion" evidence="14"/>
<keyword evidence="11 13" id="KW-0472">Membrane</keyword>
<evidence type="ECO:0000256" key="5">
    <source>
        <dbReference type="ARBA" id="ARBA00022547"/>
    </source>
</evidence>
<dbReference type="GO" id="GO:0045259">
    <property type="term" value="C:proton-transporting ATP synthase complex"/>
    <property type="evidence" value="ECO:0007669"/>
    <property type="project" value="UniProtKB-KW"/>
</dbReference>
<gene>
    <name evidence="14" type="primary">atp8</name>
</gene>
<protein>
    <recommendedName>
        <fullName evidence="12">ATP synthase complex subunit 8</fullName>
    </recommendedName>
</protein>
<keyword evidence="9 12" id="KW-0406">Ion transport</keyword>
<keyword evidence="7 12" id="KW-0375">Hydrogen ion transport</keyword>
<evidence type="ECO:0000256" key="3">
    <source>
        <dbReference type="ARBA" id="ARBA00011291"/>
    </source>
</evidence>
<evidence type="ECO:0000256" key="1">
    <source>
        <dbReference type="ARBA" id="ARBA00004304"/>
    </source>
</evidence>
<comment type="similarity">
    <text evidence="2 12">Belongs to the ATPase protein 8 family.</text>
</comment>
<comment type="subunit">
    <text evidence="3">F-type ATPases have 2 components, CF(1) - the catalytic core - and CF(0) - the membrane proton channel.</text>
</comment>
<dbReference type="GO" id="GO:0015078">
    <property type="term" value="F:proton transmembrane transporter activity"/>
    <property type="evidence" value="ECO:0007669"/>
    <property type="project" value="InterPro"/>
</dbReference>
<evidence type="ECO:0000256" key="4">
    <source>
        <dbReference type="ARBA" id="ARBA00022448"/>
    </source>
</evidence>
<evidence type="ECO:0000256" key="2">
    <source>
        <dbReference type="ARBA" id="ARBA00008892"/>
    </source>
</evidence>
<dbReference type="GO" id="GO:0015986">
    <property type="term" value="P:proton motive force-driven ATP synthesis"/>
    <property type="evidence" value="ECO:0007669"/>
    <property type="project" value="InterPro"/>
</dbReference>
<dbReference type="Pfam" id="PF00895">
    <property type="entry name" value="ATP-synt_8"/>
    <property type="match status" value="1"/>
</dbReference>
<dbReference type="AlphaFoldDB" id="A0A894JRJ5"/>
<keyword evidence="10 12" id="KW-0496">Mitochondrion</keyword>
<name>A0A894JRJ5_9DYTI</name>
<accession>A0A894JRJ5</accession>
<comment type="subcellular location">
    <subcellularLocation>
        <location evidence="1 12">Mitochondrion membrane</location>
        <topology evidence="1 12">Single-pass membrane protein</topology>
    </subcellularLocation>
</comment>
<keyword evidence="8 13" id="KW-1133">Transmembrane helix</keyword>
<proteinExistence type="inferred from homology"/>
<evidence type="ECO:0000256" key="8">
    <source>
        <dbReference type="ARBA" id="ARBA00022989"/>
    </source>
</evidence>
<sequence>MPQMAPMNWLILYILFSIILIMFNLMNYYIFIIEMKTLKTSSFMKKMLNWKW</sequence>
<evidence type="ECO:0000256" key="12">
    <source>
        <dbReference type="RuleBase" id="RU003661"/>
    </source>
</evidence>
<keyword evidence="4 12" id="KW-0813">Transport</keyword>
<dbReference type="InterPro" id="IPR001421">
    <property type="entry name" value="ATP8_metazoa"/>
</dbReference>